<dbReference type="STRING" id="1384049.CD29_07475"/>
<dbReference type="Pfam" id="PF13761">
    <property type="entry name" value="DUF4166"/>
    <property type="match status" value="1"/>
</dbReference>
<dbReference type="OrthoDB" id="2448833at2"/>
<accession>A0A0A3I6N4</accession>
<evidence type="ECO:0000313" key="3">
    <source>
        <dbReference type="Proteomes" id="UP000030416"/>
    </source>
</evidence>
<evidence type="ECO:0000313" key="2">
    <source>
        <dbReference type="EMBL" id="KGR79180.1"/>
    </source>
</evidence>
<dbReference type="InterPro" id="IPR025311">
    <property type="entry name" value="DUF4166"/>
</dbReference>
<organism evidence="2 3">
    <name type="scientific">Ureibacillus manganicus DSM 26584</name>
    <dbReference type="NCBI Taxonomy" id="1384049"/>
    <lineage>
        <taxon>Bacteria</taxon>
        <taxon>Bacillati</taxon>
        <taxon>Bacillota</taxon>
        <taxon>Bacilli</taxon>
        <taxon>Bacillales</taxon>
        <taxon>Caryophanaceae</taxon>
        <taxon>Ureibacillus</taxon>
    </lineage>
</organism>
<feature type="domain" description="DUF4166" evidence="1">
    <location>
        <begin position="15"/>
        <end position="198"/>
    </location>
</feature>
<gene>
    <name evidence="2" type="ORF">CD29_07475</name>
</gene>
<proteinExistence type="predicted"/>
<reference evidence="2 3" key="1">
    <citation type="submission" date="2014-02" db="EMBL/GenBank/DDBJ databases">
        <title>Draft genome sequence of Lysinibacillus manganicus DSM 26584T.</title>
        <authorList>
            <person name="Zhang F."/>
            <person name="Wang G."/>
            <person name="Zhang L."/>
        </authorList>
    </citation>
    <scope>NUCLEOTIDE SEQUENCE [LARGE SCALE GENOMIC DNA]</scope>
    <source>
        <strain evidence="2 3">DSM 26584</strain>
    </source>
</reference>
<dbReference type="AlphaFoldDB" id="A0A0A3I6N4"/>
<dbReference type="EMBL" id="JPVN01000007">
    <property type="protein sequence ID" value="KGR79180.1"/>
    <property type="molecule type" value="Genomic_DNA"/>
</dbReference>
<evidence type="ECO:0000259" key="1">
    <source>
        <dbReference type="Pfam" id="PF13761"/>
    </source>
</evidence>
<comment type="caution">
    <text evidence="2">The sequence shown here is derived from an EMBL/GenBank/DDBJ whole genome shotgun (WGS) entry which is preliminary data.</text>
</comment>
<sequence length="204" mass="23367">MSIFIKVLDKQFDRLHPMLQKRYRFPNNAPFHATGIMKTINGGPKILYPLFSLGTKNKLLFPEQGIDIPFTIINTPIVGPNGEEQIHWERTFYFGKKKRHFNALMSLDSKRNIIKDYLGEPSVVYSDLVFTVSSDGGLKIESRKQRLVLGRIEIPLPKLFQGLATVKEKYNEEKGSFEIAVDVRNPLIGHIFSYKGEFSAHVLE</sequence>
<dbReference type="RefSeq" id="WP_036184749.1">
    <property type="nucleotide sequence ID" value="NZ_AVDA01000007.1"/>
</dbReference>
<name>A0A0A3I6N4_9BACL</name>
<protein>
    <recommendedName>
        <fullName evidence="1">DUF4166 domain-containing protein</fullName>
    </recommendedName>
</protein>
<dbReference type="eggNOG" id="ENOG502ZG4P">
    <property type="taxonomic scope" value="Bacteria"/>
</dbReference>
<keyword evidence="3" id="KW-1185">Reference proteome</keyword>
<dbReference type="Proteomes" id="UP000030416">
    <property type="component" value="Unassembled WGS sequence"/>
</dbReference>